<dbReference type="InterPro" id="IPR029068">
    <property type="entry name" value="Glyas_Bleomycin-R_OHBP_Dase"/>
</dbReference>
<keyword evidence="3" id="KW-1185">Reference proteome</keyword>
<dbReference type="CDD" id="cd06587">
    <property type="entry name" value="VOC"/>
    <property type="match status" value="1"/>
</dbReference>
<feature type="domain" description="VOC" evidence="1">
    <location>
        <begin position="2"/>
        <end position="117"/>
    </location>
</feature>
<gene>
    <name evidence="2" type="ORF">DFR70_101198</name>
</gene>
<protein>
    <recommendedName>
        <fullName evidence="1">VOC domain-containing protein</fullName>
    </recommendedName>
</protein>
<dbReference type="AlphaFoldDB" id="A0A318KA73"/>
<evidence type="ECO:0000313" key="3">
    <source>
        <dbReference type="Proteomes" id="UP000247569"/>
    </source>
</evidence>
<reference evidence="2 3" key="1">
    <citation type="submission" date="2018-05" db="EMBL/GenBank/DDBJ databases">
        <title>Genomic Encyclopedia of Type Strains, Phase IV (KMG-IV): sequencing the most valuable type-strain genomes for metagenomic binning, comparative biology and taxonomic classification.</title>
        <authorList>
            <person name="Goeker M."/>
        </authorList>
    </citation>
    <scope>NUCLEOTIDE SEQUENCE [LARGE SCALE GENOMIC DNA]</scope>
    <source>
        <strain evidence="2 3">DSM 44704</strain>
    </source>
</reference>
<dbReference type="EMBL" id="QJKF01000001">
    <property type="protein sequence ID" value="PXX70777.1"/>
    <property type="molecule type" value="Genomic_DNA"/>
</dbReference>
<accession>A0A318KA73</accession>
<dbReference type="SUPFAM" id="SSF54593">
    <property type="entry name" value="Glyoxalase/Bleomycin resistance protein/Dihydroxybiphenyl dioxygenase"/>
    <property type="match status" value="1"/>
</dbReference>
<dbReference type="Gene3D" id="3.10.180.10">
    <property type="entry name" value="2,3-Dihydroxybiphenyl 1,2-Dioxygenase, domain 1"/>
    <property type="match status" value="1"/>
</dbReference>
<dbReference type="PROSITE" id="PS51819">
    <property type="entry name" value="VOC"/>
    <property type="match status" value="1"/>
</dbReference>
<proteinExistence type="predicted"/>
<organism evidence="2 3">
    <name type="scientific">Nocardia tenerifensis</name>
    <dbReference type="NCBI Taxonomy" id="228006"/>
    <lineage>
        <taxon>Bacteria</taxon>
        <taxon>Bacillati</taxon>
        <taxon>Actinomycetota</taxon>
        <taxon>Actinomycetes</taxon>
        <taxon>Mycobacteriales</taxon>
        <taxon>Nocardiaceae</taxon>
        <taxon>Nocardia</taxon>
    </lineage>
</organism>
<dbReference type="PANTHER" id="PTHR35908:SF1">
    <property type="entry name" value="CONSERVED PROTEIN"/>
    <property type="match status" value="1"/>
</dbReference>
<dbReference type="InterPro" id="IPR037523">
    <property type="entry name" value="VOC_core"/>
</dbReference>
<dbReference type="Proteomes" id="UP000247569">
    <property type="component" value="Unassembled WGS sequence"/>
</dbReference>
<sequence>MIIRHVTIDCADPHQLASFWHTVTGWPLSDEDPDDDYALLIAPPPVPGLLFIKVPEGKAVKNRIHFDWMPTDRTRDQEVEHLIALGATLYEDHRTAEGRGWVTLRDPEGNEFCVERSESERGHDTP</sequence>
<dbReference type="PANTHER" id="PTHR35908">
    <property type="entry name" value="HYPOTHETICAL FUSION PROTEIN"/>
    <property type="match status" value="1"/>
</dbReference>
<evidence type="ECO:0000313" key="2">
    <source>
        <dbReference type="EMBL" id="PXX70777.1"/>
    </source>
</evidence>
<evidence type="ECO:0000259" key="1">
    <source>
        <dbReference type="PROSITE" id="PS51819"/>
    </source>
</evidence>
<name>A0A318KA73_9NOCA</name>
<dbReference type="InterPro" id="IPR041581">
    <property type="entry name" value="Glyoxalase_6"/>
</dbReference>
<dbReference type="Pfam" id="PF18029">
    <property type="entry name" value="Glyoxalase_6"/>
    <property type="match status" value="1"/>
</dbReference>
<comment type="caution">
    <text evidence="2">The sequence shown here is derived from an EMBL/GenBank/DDBJ whole genome shotgun (WGS) entry which is preliminary data.</text>
</comment>
<dbReference type="OrthoDB" id="3212826at2"/>
<dbReference type="RefSeq" id="WP_040734944.1">
    <property type="nucleotide sequence ID" value="NZ_QJKF01000001.1"/>
</dbReference>